<reference evidence="1 2" key="1">
    <citation type="journal article" date="2018" name="Nat. Genet.">
        <title>The Rosa genome provides new insights in the design of modern roses.</title>
        <authorList>
            <person name="Bendahmane M."/>
        </authorList>
    </citation>
    <scope>NUCLEOTIDE SEQUENCE [LARGE SCALE GENOMIC DNA]</scope>
    <source>
        <strain evidence="2">cv. Old Blush</strain>
    </source>
</reference>
<protein>
    <submittedName>
        <fullName evidence="1">Uncharacterized protein</fullName>
    </submittedName>
</protein>
<keyword evidence="2" id="KW-1185">Reference proteome</keyword>
<evidence type="ECO:0000313" key="2">
    <source>
        <dbReference type="Proteomes" id="UP000238479"/>
    </source>
</evidence>
<dbReference type="EMBL" id="PDCK01000040">
    <property type="protein sequence ID" value="PRQ46482.1"/>
    <property type="molecule type" value="Genomic_DNA"/>
</dbReference>
<evidence type="ECO:0000313" key="1">
    <source>
        <dbReference type="EMBL" id="PRQ46482.1"/>
    </source>
</evidence>
<accession>A0A2P6RJ70</accession>
<gene>
    <name evidence="1" type="ORF">RchiOBHm_Chr2g0089521</name>
</gene>
<dbReference type="Proteomes" id="UP000238479">
    <property type="component" value="Chromosome 2"/>
</dbReference>
<comment type="caution">
    <text evidence="1">The sequence shown here is derived from an EMBL/GenBank/DDBJ whole genome shotgun (WGS) entry which is preliminary data.</text>
</comment>
<dbReference type="Gramene" id="PRQ46482">
    <property type="protein sequence ID" value="PRQ46482"/>
    <property type="gene ID" value="RchiOBHm_Chr2g0089521"/>
</dbReference>
<dbReference type="AlphaFoldDB" id="A0A2P6RJ70"/>
<organism evidence="1 2">
    <name type="scientific">Rosa chinensis</name>
    <name type="common">China rose</name>
    <dbReference type="NCBI Taxonomy" id="74649"/>
    <lineage>
        <taxon>Eukaryota</taxon>
        <taxon>Viridiplantae</taxon>
        <taxon>Streptophyta</taxon>
        <taxon>Embryophyta</taxon>
        <taxon>Tracheophyta</taxon>
        <taxon>Spermatophyta</taxon>
        <taxon>Magnoliopsida</taxon>
        <taxon>eudicotyledons</taxon>
        <taxon>Gunneridae</taxon>
        <taxon>Pentapetalae</taxon>
        <taxon>rosids</taxon>
        <taxon>fabids</taxon>
        <taxon>Rosales</taxon>
        <taxon>Rosaceae</taxon>
        <taxon>Rosoideae</taxon>
        <taxon>Rosoideae incertae sedis</taxon>
        <taxon>Rosa</taxon>
    </lineage>
</organism>
<sequence length="62" mass="7057">MLLEFLRPHSLRRESHRHGFMHGLVHCTDHRLRFHSPVAVAVAVTTAANWALLSRSIFVLAS</sequence>
<name>A0A2P6RJ70_ROSCH</name>
<proteinExistence type="predicted"/>